<keyword evidence="1" id="KW-0479">Metal-binding</keyword>
<proteinExistence type="predicted"/>
<keyword evidence="1" id="KW-0863">Zinc-finger</keyword>
<comment type="caution">
    <text evidence="3">The sequence shown here is derived from an EMBL/GenBank/DDBJ whole genome shotgun (WGS) entry which is preliminary data.</text>
</comment>
<evidence type="ECO:0000313" key="3">
    <source>
        <dbReference type="EMBL" id="KAF0330506.1"/>
    </source>
</evidence>
<evidence type="ECO:0000256" key="1">
    <source>
        <dbReference type="PROSITE-ProRule" id="PRU00042"/>
    </source>
</evidence>
<dbReference type="InterPro" id="IPR013087">
    <property type="entry name" value="Znf_C2H2_type"/>
</dbReference>
<gene>
    <name evidence="3" type="ORF">GQ607_002385</name>
</gene>
<feature type="domain" description="C2H2-type" evidence="2">
    <location>
        <begin position="150"/>
        <end position="173"/>
    </location>
</feature>
<evidence type="ECO:0000313" key="4">
    <source>
        <dbReference type="Proteomes" id="UP000434172"/>
    </source>
</evidence>
<dbReference type="PROSITE" id="PS50157">
    <property type="entry name" value="ZINC_FINGER_C2H2_2"/>
    <property type="match status" value="1"/>
</dbReference>
<organism evidence="3 4">
    <name type="scientific">Colletotrichum asianum</name>
    <dbReference type="NCBI Taxonomy" id="702518"/>
    <lineage>
        <taxon>Eukaryota</taxon>
        <taxon>Fungi</taxon>
        <taxon>Dikarya</taxon>
        <taxon>Ascomycota</taxon>
        <taxon>Pezizomycotina</taxon>
        <taxon>Sordariomycetes</taxon>
        <taxon>Hypocreomycetidae</taxon>
        <taxon>Glomerellales</taxon>
        <taxon>Glomerellaceae</taxon>
        <taxon>Colletotrichum</taxon>
        <taxon>Colletotrichum gloeosporioides species complex</taxon>
    </lineage>
</organism>
<dbReference type="PROSITE" id="PS00028">
    <property type="entry name" value="ZINC_FINGER_C2H2_1"/>
    <property type="match status" value="1"/>
</dbReference>
<protein>
    <recommendedName>
        <fullName evidence="2">C2H2-type domain-containing protein</fullName>
    </recommendedName>
</protein>
<accession>A0A8H3ZWS1</accession>
<dbReference type="AlphaFoldDB" id="A0A8H3ZWS1"/>
<evidence type="ECO:0000259" key="2">
    <source>
        <dbReference type="PROSITE" id="PS50157"/>
    </source>
</evidence>
<dbReference type="GO" id="GO:0008270">
    <property type="term" value="F:zinc ion binding"/>
    <property type="evidence" value="ECO:0007669"/>
    <property type="project" value="UniProtKB-KW"/>
</dbReference>
<name>A0A8H3ZWS1_9PEZI</name>
<keyword evidence="1" id="KW-0862">Zinc</keyword>
<reference evidence="3 4" key="1">
    <citation type="submission" date="2019-12" db="EMBL/GenBank/DDBJ databases">
        <title>A genome sequence resource for the geographically widespread anthracnose pathogen Colletotrichum asianum.</title>
        <authorList>
            <person name="Meng Y."/>
        </authorList>
    </citation>
    <scope>NUCLEOTIDE SEQUENCE [LARGE SCALE GENOMIC DNA]</scope>
    <source>
        <strain evidence="3 4">ICMP 18580</strain>
    </source>
</reference>
<keyword evidence="4" id="KW-1185">Reference proteome</keyword>
<dbReference type="Proteomes" id="UP000434172">
    <property type="component" value="Unassembled WGS sequence"/>
</dbReference>
<sequence>MCFFETKLWTCGHWQWSSFKSHCHKEYDTTGSCRLRLIDSTDRSNKICGVCEEIGRNMLLFEMVKARESYASPWDFAQSITHISNALARLHRRISREGCLSPARAEHTRHHILVHDGTDSSATQRVPLLPALDHPRPRPQRPTQPSTNLYTCRFCGKLFGRRMIRARHMIKKHERQLLQEASLAG</sequence>
<dbReference type="EMBL" id="WOWK01000007">
    <property type="protein sequence ID" value="KAF0330506.1"/>
    <property type="molecule type" value="Genomic_DNA"/>
</dbReference>